<feature type="compositionally biased region" description="Basic and acidic residues" evidence="1">
    <location>
        <begin position="1"/>
        <end position="10"/>
    </location>
</feature>
<proteinExistence type="predicted"/>
<feature type="region of interest" description="Disordered" evidence="1">
    <location>
        <begin position="1"/>
        <end position="52"/>
    </location>
</feature>
<evidence type="ECO:0000256" key="1">
    <source>
        <dbReference type="SAM" id="MobiDB-lite"/>
    </source>
</evidence>
<gene>
    <name evidence="2" type="ORF">P171DRAFT_521270</name>
</gene>
<dbReference type="AlphaFoldDB" id="A0A9P4PJP8"/>
<feature type="compositionally biased region" description="Basic and acidic residues" evidence="1">
    <location>
        <begin position="34"/>
        <end position="52"/>
    </location>
</feature>
<sequence>MALKSPEDTHQQTVSATTSPVTSPQEEGNQGTPMEKHSQENDLEQKRIAELEEQRQKYEQRITELEQRELHYQSTIVRMKEEADSKIESLKGEVNTWSTWQGPVADTPQAQPPWQTGKRNCVRAKCKYYKAGTCRIANCTRGHEEDEARYGRRGIINAGPVAKLEKWVEEYTSYGVKRSRNRGKRADRGKRI</sequence>
<evidence type="ECO:0008006" key="4">
    <source>
        <dbReference type="Google" id="ProtNLM"/>
    </source>
</evidence>
<feature type="compositionally biased region" description="Low complexity" evidence="1">
    <location>
        <begin position="11"/>
        <end position="25"/>
    </location>
</feature>
<name>A0A9P4PJP8_9PLEO</name>
<accession>A0A9P4PJP8</accession>
<reference evidence="2" key="1">
    <citation type="journal article" date="2020" name="Stud. Mycol.">
        <title>101 Dothideomycetes genomes: a test case for predicting lifestyles and emergence of pathogens.</title>
        <authorList>
            <person name="Haridas S."/>
            <person name="Albert R."/>
            <person name="Binder M."/>
            <person name="Bloem J."/>
            <person name="Labutti K."/>
            <person name="Salamov A."/>
            <person name="Andreopoulos B."/>
            <person name="Baker S."/>
            <person name="Barry K."/>
            <person name="Bills G."/>
            <person name="Bluhm B."/>
            <person name="Cannon C."/>
            <person name="Castanera R."/>
            <person name="Culley D."/>
            <person name="Daum C."/>
            <person name="Ezra D."/>
            <person name="Gonzalez J."/>
            <person name="Henrissat B."/>
            <person name="Kuo A."/>
            <person name="Liang C."/>
            <person name="Lipzen A."/>
            <person name="Lutzoni F."/>
            <person name="Magnuson J."/>
            <person name="Mondo S."/>
            <person name="Nolan M."/>
            <person name="Ohm R."/>
            <person name="Pangilinan J."/>
            <person name="Park H.-J."/>
            <person name="Ramirez L."/>
            <person name="Alfaro M."/>
            <person name="Sun H."/>
            <person name="Tritt A."/>
            <person name="Yoshinaga Y."/>
            <person name="Zwiers L.-H."/>
            <person name="Turgeon B."/>
            <person name="Goodwin S."/>
            <person name="Spatafora J."/>
            <person name="Crous P."/>
            <person name="Grigoriev I."/>
        </authorList>
    </citation>
    <scope>NUCLEOTIDE SEQUENCE</scope>
    <source>
        <strain evidence="2">CBS 690.94</strain>
    </source>
</reference>
<keyword evidence="3" id="KW-1185">Reference proteome</keyword>
<comment type="caution">
    <text evidence="2">The sequence shown here is derived from an EMBL/GenBank/DDBJ whole genome shotgun (WGS) entry which is preliminary data.</text>
</comment>
<organism evidence="2 3">
    <name type="scientific">Karstenula rhodostoma CBS 690.94</name>
    <dbReference type="NCBI Taxonomy" id="1392251"/>
    <lineage>
        <taxon>Eukaryota</taxon>
        <taxon>Fungi</taxon>
        <taxon>Dikarya</taxon>
        <taxon>Ascomycota</taxon>
        <taxon>Pezizomycotina</taxon>
        <taxon>Dothideomycetes</taxon>
        <taxon>Pleosporomycetidae</taxon>
        <taxon>Pleosporales</taxon>
        <taxon>Massarineae</taxon>
        <taxon>Didymosphaeriaceae</taxon>
        <taxon>Karstenula</taxon>
    </lineage>
</organism>
<dbReference type="EMBL" id="MU001500">
    <property type="protein sequence ID" value="KAF2445247.1"/>
    <property type="molecule type" value="Genomic_DNA"/>
</dbReference>
<dbReference type="Proteomes" id="UP000799764">
    <property type="component" value="Unassembled WGS sequence"/>
</dbReference>
<protein>
    <recommendedName>
        <fullName evidence="4">C3H1-type domain-containing protein</fullName>
    </recommendedName>
</protein>
<evidence type="ECO:0000313" key="2">
    <source>
        <dbReference type="EMBL" id="KAF2445247.1"/>
    </source>
</evidence>
<evidence type="ECO:0000313" key="3">
    <source>
        <dbReference type="Proteomes" id="UP000799764"/>
    </source>
</evidence>